<comment type="caution">
    <text evidence="3">The sequence shown here is derived from an EMBL/GenBank/DDBJ whole genome shotgun (WGS) entry which is preliminary data.</text>
</comment>
<evidence type="ECO:0000313" key="4">
    <source>
        <dbReference type="Proteomes" id="UP001601059"/>
    </source>
</evidence>
<keyword evidence="3" id="KW-0456">Lyase</keyword>
<feature type="region of interest" description="Disordered" evidence="1">
    <location>
        <begin position="75"/>
        <end position="104"/>
    </location>
</feature>
<gene>
    <name evidence="3" type="ORF">ACFYKX_17840</name>
</gene>
<evidence type="ECO:0000256" key="1">
    <source>
        <dbReference type="SAM" id="MobiDB-lite"/>
    </source>
</evidence>
<name>A0ABW6KE63_9BACI</name>
<dbReference type="EMBL" id="JBIACK010000010">
    <property type="protein sequence ID" value="MFE8702462.1"/>
    <property type="molecule type" value="Genomic_DNA"/>
</dbReference>
<keyword evidence="2" id="KW-1133">Transmembrane helix</keyword>
<organism evidence="3 4">
    <name type="scientific">Cytobacillus spartinae</name>
    <dbReference type="NCBI Taxonomy" id="3299023"/>
    <lineage>
        <taxon>Bacteria</taxon>
        <taxon>Bacillati</taxon>
        <taxon>Bacillota</taxon>
        <taxon>Bacilli</taxon>
        <taxon>Bacillales</taxon>
        <taxon>Bacillaceae</taxon>
        <taxon>Cytobacillus</taxon>
    </lineage>
</organism>
<accession>A0ABW6KE63</accession>
<dbReference type="GO" id="GO:0016829">
    <property type="term" value="F:lyase activity"/>
    <property type="evidence" value="ECO:0007669"/>
    <property type="project" value="UniProtKB-KW"/>
</dbReference>
<keyword evidence="4" id="KW-1185">Reference proteome</keyword>
<proteinExistence type="predicted"/>
<evidence type="ECO:0000313" key="3">
    <source>
        <dbReference type="EMBL" id="MFE8702462.1"/>
    </source>
</evidence>
<feature type="compositionally biased region" description="Basic and acidic residues" evidence="1">
    <location>
        <begin position="75"/>
        <end position="90"/>
    </location>
</feature>
<reference evidence="3 4" key="1">
    <citation type="submission" date="2024-08" db="EMBL/GenBank/DDBJ databases">
        <title>Two novel Cytobacillus novel species.</title>
        <authorList>
            <person name="Liu G."/>
        </authorList>
    </citation>
    <scope>NUCLEOTIDE SEQUENCE [LARGE SCALE GENOMIC DNA]</scope>
    <source>
        <strain evidence="3 4">FJAT-54145</strain>
    </source>
</reference>
<dbReference type="Proteomes" id="UP001601059">
    <property type="component" value="Unassembled WGS sequence"/>
</dbReference>
<dbReference type="RefSeq" id="WP_389362431.1">
    <property type="nucleotide sequence ID" value="NZ_JBIACK010000010.1"/>
</dbReference>
<sequence>MNRQSLRAFAFGMLFSVSAIGSYYFIFEDKREVNLTDEEAKELLKSSGFEVLTVKEFEEAKKAAIEGYAKEQELSKEVEEKKEKADNERIEENEEQEDFTDEEEEKVLTYELEIKSGMSTAEISSLLANAGIIGDAAEFEQYLISENYNTKVQVGTFELTNKMSKDEIARIITKS</sequence>
<keyword evidence="2" id="KW-0812">Transmembrane</keyword>
<feature type="compositionally biased region" description="Acidic residues" evidence="1">
    <location>
        <begin position="91"/>
        <end position="104"/>
    </location>
</feature>
<evidence type="ECO:0000256" key="2">
    <source>
        <dbReference type="SAM" id="Phobius"/>
    </source>
</evidence>
<dbReference type="Gene3D" id="3.30.1490.480">
    <property type="entry name" value="Endolytic murein transglycosylase"/>
    <property type="match status" value="1"/>
</dbReference>
<keyword evidence="2" id="KW-0472">Membrane</keyword>
<protein>
    <submittedName>
        <fullName evidence="3">Aminodeoxychorismate lyase</fullName>
    </submittedName>
</protein>
<feature type="transmembrane region" description="Helical" evidence="2">
    <location>
        <begin position="6"/>
        <end position="26"/>
    </location>
</feature>